<dbReference type="Pfam" id="PF05235">
    <property type="entry name" value="CHAD"/>
    <property type="match status" value="1"/>
</dbReference>
<dbReference type="PANTHER" id="PTHR39339">
    <property type="entry name" value="SLR1444 PROTEIN"/>
    <property type="match status" value="1"/>
</dbReference>
<evidence type="ECO:0000313" key="4">
    <source>
        <dbReference type="Proteomes" id="UP000255168"/>
    </source>
</evidence>
<dbReference type="EMBL" id="LT984806">
    <property type="protein sequence ID" value="SPD48646.1"/>
    <property type="molecule type" value="Genomic_DNA"/>
</dbReference>
<dbReference type="Proteomes" id="UP000255168">
    <property type="component" value="Chromosome I"/>
</dbReference>
<reference evidence="4 5" key="1">
    <citation type="submission" date="2018-01" db="EMBL/GenBank/DDBJ databases">
        <authorList>
            <person name="Clerissi C."/>
        </authorList>
    </citation>
    <scope>NUCLEOTIDE SEQUENCE [LARGE SCALE GENOMIC DNA]</scope>
    <source>
        <strain evidence="2">Cupriavidus taiwanensis STM 6082</strain>
        <strain evidence="3">Cupriavidus taiwanensis STM 6160</strain>
    </source>
</reference>
<dbReference type="Gene3D" id="1.40.20.10">
    <property type="entry name" value="CHAD domain"/>
    <property type="match status" value="1"/>
</dbReference>
<evidence type="ECO:0000259" key="1">
    <source>
        <dbReference type="PROSITE" id="PS51708"/>
    </source>
</evidence>
<dbReference type="EMBL" id="OFTC01000001">
    <property type="protein sequence ID" value="SOZ34126.1"/>
    <property type="molecule type" value="Genomic_DNA"/>
</dbReference>
<gene>
    <name evidence="2" type="ORF">CBM2605_A10010</name>
    <name evidence="3" type="ORF">CBM2607_20640</name>
</gene>
<organism evidence="3 4">
    <name type="scientific">Cupriavidus neocaledonicus</name>
    <dbReference type="NCBI Taxonomy" id="1040979"/>
    <lineage>
        <taxon>Bacteria</taxon>
        <taxon>Pseudomonadati</taxon>
        <taxon>Pseudomonadota</taxon>
        <taxon>Betaproteobacteria</taxon>
        <taxon>Burkholderiales</taxon>
        <taxon>Burkholderiaceae</taxon>
        <taxon>Cupriavidus</taxon>
    </lineage>
</organism>
<dbReference type="InterPro" id="IPR007899">
    <property type="entry name" value="CHAD_dom"/>
</dbReference>
<dbReference type="InterPro" id="IPR038186">
    <property type="entry name" value="CHAD_dom_sf"/>
</dbReference>
<evidence type="ECO:0000313" key="2">
    <source>
        <dbReference type="EMBL" id="SOZ34126.1"/>
    </source>
</evidence>
<dbReference type="PANTHER" id="PTHR39339:SF1">
    <property type="entry name" value="CHAD DOMAIN-CONTAINING PROTEIN"/>
    <property type="match status" value="1"/>
</dbReference>
<dbReference type="Proteomes" id="UP000256710">
    <property type="component" value="Unassembled WGS sequence"/>
</dbReference>
<feature type="domain" description="CHAD" evidence="1">
    <location>
        <begin position="17"/>
        <end position="277"/>
    </location>
</feature>
<keyword evidence="5" id="KW-1185">Reference proteome</keyword>
<accession>A0A375HCI2</accession>
<sequence length="277" mass="30854">MQPAMNADANPPKLRRKARPAAAFAALAQASLARIDACLDPLQRRDEPEDLHQLRVALRQARAVVWAMGPALPRQERDRWKRDLRTLARATTTVRDWDVFLAETIGPARELEPEDTILAAIADTARQRRDAAREAMLATLAAYRDWPLPALHRDLAHLAQLAARARARGGGARLAAFARRRVRRGRKQLRALARHARRGDPAAVHAQRIAGKRLRYVIEALAPVLPARYTGRLHGKLVKRQARLGRQIDGIVARRLMVECLDVQALPDDTPPLPGAS</sequence>
<evidence type="ECO:0000313" key="5">
    <source>
        <dbReference type="Proteomes" id="UP000256710"/>
    </source>
</evidence>
<proteinExistence type="predicted"/>
<evidence type="ECO:0000313" key="3">
    <source>
        <dbReference type="EMBL" id="SPD48646.1"/>
    </source>
</evidence>
<dbReference type="AlphaFoldDB" id="A0A375HCI2"/>
<protein>
    <recommendedName>
        <fullName evidence="1">CHAD domain-containing protein</fullName>
    </recommendedName>
</protein>
<dbReference type="SMART" id="SM00880">
    <property type="entry name" value="CHAD"/>
    <property type="match status" value="1"/>
</dbReference>
<name>A0A375HCI2_9BURK</name>
<dbReference type="PROSITE" id="PS51708">
    <property type="entry name" value="CHAD"/>
    <property type="match status" value="1"/>
</dbReference>